<name>A0A1T1ARU1_RHOFE</name>
<evidence type="ECO:0000256" key="1">
    <source>
        <dbReference type="ARBA" id="ARBA00023015"/>
    </source>
</evidence>
<comment type="caution">
    <text evidence="5">The sequence shown here is derived from an EMBL/GenBank/DDBJ whole genome shotgun (WGS) entry which is preliminary data.</text>
</comment>
<dbReference type="RefSeq" id="WP_078364645.1">
    <property type="nucleotide sequence ID" value="NZ_MTJN01000002.1"/>
</dbReference>
<dbReference type="SMART" id="SM00342">
    <property type="entry name" value="HTH_ARAC"/>
    <property type="match status" value="1"/>
</dbReference>
<dbReference type="PROSITE" id="PS01124">
    <property type="entry name" value="HTH_ARAC_FAMILY_2"/>
    <property type="match status" value="1"/>
</dbReference>
<dbReference type="OrthoDB" id="34150at2"/>
<gene>
    <name evidence="5" type="ORF">RF819_08850</name>
</gene>
<dbReference type="PANTHER" id="PTHR43436:SF1">
    <property type="entry name" value="TRANSCRIPTIONAL REGULATORY PROTEIN"/>
    <property type="match status" value="1"/>
</dbReference>
<evidence type="ECO:0000313" key="6">
    <source>
        <dbReference type="Proteomes" id="UP000190750"/>
    </source>
</evidence>
<accession>A0A1T1ARU1</accession>
<dbReference type="SUPFAM" id="SSF46689">
    <property type="entry name" value="Homeodomain-like"/>
    <property type="match status" value="2"/>
</dbReference>
<dbReference type="EMBL" id="MTJN01000002">
    <property type="protein sequence ID" value="OOV06824.1"/>
    <property type="molecule type" value="Genomic_DNA"/>
</dbReference>
<keyword evidence="3" id="KW-0804">Transcription</keyword>
<feature type="domain" description="HTH araC/xylS-type" evidence="4">
    <location>
        <begin position="190"/>
        <end position="288"/>
    </location>
</feature>
<keyword evidence="2" id="KW-0238">DNA-binding</keyword>
<dbReference type="InterPro" id="IPR018060">
    <property type="entry name" value="HTH_AraC"/>
</dbReference>
<dbReference type="InterPro" id="IPR018062">
    <property type="entry name" value="HTH_AraC-typ_CS"/>
</dbReference>
<keyword evidence="1" id="KW-0805">Transcription regulation</keyword>
<dbReference type="PANTHER" id="PTHR43436">
    <property type="entry name" value="ARAC-FAMILY TRANSCRIPTIONAL REGULATOR"/>
    <property type="match status" value="1"/>
</dbReference>
<dbReference type="STRING" id="28066.RF819_08850"/>
<dbReference type="Proteomes" id="UP000190750">
    <property type="component" value="Unassembled WGS sequence"/>
</dbReference>
<dbReference type="Pfam" id="PF12833">
    <property type="entry name" value="HTH_18"/>
    <property type="match status" value="1"/>
</dbReference>
<organism evidence="5 6">
    <name type="scientific">Rhodoferax fermentans</name>
    <dbReference type="NCBI Taxonomy" id="28066"/>
    <lineage>
        <taxon>Bacteria</taxon>
        <taxon>Pseudomonadati</taxon>
        <taxon>Pseudomonadota</taxon>
        <taxon>Betaproteobacteria</taxon>
        <taxon>Burkholderiales</taxon>
        <taxon>Comamonadaceae</taxon>
        <taxon>Rhodoferax</taxon>
    </lineage>
</organism>
<dbReference type="AlphaFoldDB" id="A0A1T1ARU1"/>
<dbReference type="Gene3D" id="1.10.10.60">
    <property type="entry name" value="Homeodomain-like"/>
    <property type="match status" value="1"/>
</dbReference>
<evidence type="ECO:0000259" key="4">
    <source>
        <dbReference type="PROSITE" id="PS01124"/>
    </source>
</evidence>
<sequence length="297" mass="32510">MTNRLLDIAFRFADSNADRDGVARTPIPGVTVIRETVPGAMQYAINRPLVALVLQGRKRVTMGHQAVEFGAGESLLITTDAPTVSEIIRANVAAPYVSIVFELDIAILEGLVMEMGAAPFTMGQPVRVDPTGPEVADCALRLMALLERPASLTLLQAQLLRELHFWLLTGQHAGDIRALGVVDSHAQRIGRAISCIRNNYDQVLHVEELAAVAGMSVSTFHEHFRAITSVTPIQLQKRLRLIEARRRLLADGLMVAQAAHSVGYESVPQFTRDYGRLFGMSPAREVRTVNLRLASMA</sequence>
<evidence type="ECO:0000313" key="5">
    <source>
        <dbReference type="EMBL" id="OOV06824.1"/>
    </source>
</evidence>
<dbReference type="PROSITE" id="PS00041">
    <property type="entry name" value="HTH_ARAC_FAMILY_1"/>
    <property type="match status" value="1"/>
</dbReference>
<dbReference type="Pfam" id="PF06719">
    <property type="entry name" value="AraC_N"/>
    <property type="match status" value="1"/>
</dbReference>
<proteinExistence type="predicted"/>
<dbReference type="GO" id="GO:0043565">
    <property type="term" value="F:sequence-specific DNA binding"/>
    <property type="evidence" value="ECO:0007669"/>
    <property type="project" value="InterPro"/>
</dbReference>
<dbReference type="GO" id="GO:0003700">
    <property type="term" value="F:DNA-binding transcription factor activity"/>
    <property type="evidence" value="ECO:0007669"/>
    <property type="project" value="InterPro"/>
</dbReference>
<keyword evidence="6" id="KW-1185">Reference proteome</keyword>
<evidence type="ECO:0000256" key="3">
    <source>
        <dbReference type="ARBA" id="ARBA00023163"/>
    </source>
</evidence>
<reference evidence="5 6" key="1">
    <citation type="submission" date="2017-01" db="EMBL/GenBank/DDBJ databases">
        <title>Genome sequencing of Rhodoferax fermentans JCM 7819.</title>
        <authorList>
            <person name="Kim Y.J."/>
            <person name="Farh M.E.-A."/>
            <person name="Yang D.-C."/>
        </authorList>
    </citation>
    <scope>NUCLEOTIDE SEQUENCE [LARGE SCALE GENOMIC DNA]</scope>
    <source>
        <strain evidence="5 6">JCM 7819</strain>
    </source>
</reference>
<dbReference type="InterPro" id="IPR009057">
    <property type="entry name" value="Homeodomain-like_sf"/>
</dbReference>
<protein>
    <submittedName>
        <fullName evidence="5">AraC family transcriptional regulator</fullName>
    </submittedName>
</protein>
<evidence type="ECO:0000256" key="2">
    <source>
        <dbReference type="ARBA" id="ARBA00023125"/>
    </source>
</evidence>
<dbReference type="InterPro" id="IPR009594">
    <property type="entry name" value="Tscrpt_reg_HTH_AraC_N"/>
</dbReference>